<reference evidence="2 3" key="1">
    <citation type="submission" date="2024-05" db="EMBL/GenBank/DDBJ databases">
        <title>Culex pipiens pipiens assembly and annotation.</title>
        <authorList>
            <person name="Alout H."/>
            <person name="Durand T."/>
        </authorList>
    </citation>
    <scope>NUCLEOTIDE SEQUENCE [LARGE SCALE GENOMIC DNA]</scope>
    <source>
        <strain evidence="2">HA-2024</strain>
        <tissue evidence="2">Whole body</tissue>
    </source>
</reference>
<keyword evidence="3" id="KW-1185">Reference proteome</keyword>
<comment type="caution">
    <text evidence="2">The sequence shown here is derived from an EMBL/GenBank/DDBJ whole genome shotgun (WGS) entry which is preliminary data.</text>
</comment>
<dbReference type="Proteomes" id="UP001562425">
    <property type="component" value="Unassembled WGS sequence"/>
</dbReference>
<gene>
    <name evidence="2" type="ORF">pipiens_001643</name>
</gene>
<organism evidence="2 3">
    <name type="scientific">Culex pipiens pipiens</name>
    <name type="common">Northern house mosquito</name>
    <dbReference type="NCBI Taxonomy" id="38569"/>
    <lineage>
        <taxon>Eukaryota</taxon>
        <taxon>Metazoa</taxon>
        <taxon>Ecdysozoa</taxon>
        <taxon>Arthropoda</taxon>
        <taxon>Hexapoda</taxon>
        <taxon>Insecta</taxon>
        <taxon>Pterygota</taxon>
        <taxon>Neoptera</taxon>
        <taxon>Endopterygota</taxon>
        <taxon>Diptera</taxon>
        <taxon>Nematocera</taxon>
        <taxon>Culicoidea</taxon>
        <taxon>Culicidae</taxon>
        <taxon>Culicinae</taxon>
        <taxon>Culicini</taxon>
        <taxon>Culex</taxon>
        <taxon>Culex</taxon>
    </lineage>
</organism>
<dbReference type="EMBL" id="JBEHCU010013039">
    <property type="protein sequence ID" value="KAL1374786.1"/>
    <property type="molecule type" value="Genomic_DNA"/>
</dbReference>
<dbReference type="Pfam" id="PF14780">
    <property type="entry name" value="NEPRO_N"/>
    <property type="match status" value="1"/>
</dbReference>
<accession>A0ABD1CEI4</accession>
<dbReference type="PANTHER" id="PTHR34761">
    <property type="entry name" value="NUCLEOLUS AND NEURAL PROGENITOR PROTEIN"/>
    <property type="match status" value="1"/>
</dbReference>
<feature type="domain" description="Nucleolus and neural progenitor protein-like N-terminal" evidence="1">
    <location>
        <begin position="12"/>
        <end position="196"/>
    </location>
</feature>
<protein>
    <recommendedName>
        <fullName evidence="1">Nucleolus and neural progenitor protein-like N-terminal domain-containing protein</fullName>
    </recommendedName>
</protein>
<proteinExistence type="predicted"/>
<dbReference type="PANTHER" id="PTHR34761:SF1">
    <property type="entry name" value="NUCLEOLUS AND NEURAL PROGENITOR PROTEIN"/>
    <property type="match status" value="1"/>
</dbReference>
<dbReference type="InterPro" id="IPR052835">
    <property type="entry name" value="Nepro"/>
</dbReference>
<name>A0ABD1CEI4_CULPP</name>
<evidence type="ECO:0000313" key="2">
    <source>
        <dbReference type="EMBL" id="KAL1374786.1"/>
    </source>
</evidence>
<dbReference type="AlphaFoldDB" id="A0ABD1CEI4"/>
<evidence type="ECO:0000313" key="3">
    <source>
        <dbReference type="Proteomes" id="UP001562425"/>
    </source>
</evidence>
<evidence type="ECO:0000259" key="1">
    <source>
        <dbReference type="Pfam" id="PF14780"/>
    </source>
</evidence>
<dbReference type="InterPro" id="IPR027951">
    <property type="entry name" value="Nepro_N"/>
</dbReference>
<sequence length="407" mass="46616">MWSWTISKMDLWNQKDLVPPALATYKCKSKSCKSEIRALVSTLSEAIQYFESLGSFDQAAAYLSRFTTRWNARFYNMHGFRLLKRLNQALVRFRSVDIVRILTNVFSTLPDGNYLEPVVELPTRGNVDYLLVRLQGVAKLFCRIVVLAKEAARYYVRFMSSGYFFNLSTMFLCLQAEIWFKSREICRQTVQFFNKLVTLREFLDPGASGWPSNDGLNLPDQLCTWLGDDWTNEIIASEDQSKELNLRSGTNLFVLLTGEPTDLSTTQKVDKQIAAKLATNDNQQVQSIPKALLMQRISAAADLGEVVSRKAALPKRTPVKKSPSSDGLNAVKSKFDVKNFLDEEKRKRREDPQQALSKNVMAGQFGVFVNGIYRDMNRLPTMEFVQEFKQGWKKMIEVKKDKSKQKK</sequence>